<evidence type="ECO:0000313" key="1">
    <source>
        <dbReference type="EMBL" id="GIO56709.1"/>
    </source>
</evidence>
<reference evidence="1 2" key="1">
    <citation type="submission" date="2021-03" db="EMBL/GenBank/DDBJ databases">
        <title>Antimicrobial resistance genes in bacteria isolated from Japanese honey, and their potential for conferring macrolide and lincosamide resistance in the American foulbrood pathogen Paenibacillus larvae.</title>
        <authorList>
            <person name="Okamoto M."/>
            <person name="Kumagai M."/>
            <person name="Kanamori H."/>
            <person name="Takamatsu D."/>
        </authorList>
    </citation>
    <scope>NUCLEOTIDE SEQUENCE [LARGE SCALE GENOMIC DNA]</scope>
    <source>
        <strain evidence="1 2">J21TS7</strain>
    </source>
</reference>
<keyword evidence="2" id="KW-1185">Reference proteome</keyword>
<name>A0ABQ4LJK4_9BACL</name>
<protein>
    <submittedName>
        <fullName evidence="1">Uncharacterized protein</fullName>
    </submittedName>
</protein>
<gene>
    <name evidence="1" type="ORF">J21TS7_50270</name>
</gene>
<evidence type="ECO:0000313" key="2">
    <source>
        <dbReference type="Proteomes" id="UP000676601"/>
    </source>
</evidence>
<organism evidence="1 2">
    <name type="scientific">Paenibacillus cineris</name>
    <dbReference type="NCBI Taxonomy" id="237530"/>
    <lineage>
        <taxon>Bacteria</taxon>
        <taxon>Bacillati</taxon>
        <taxon>Bacillota</taxon>
        <taxon>Bacilli</taxon>
        <taxon>Bacillales</taxon>
        <taxon>Paenibacillaceae</taxon>
        <taxon>Paenibacillus</taxon>
    </lineage>
</organism>
<dbReference type="Proteomes" id="UP000676601">
    <property type="component" value="Unassembled WGS sequence"/>
</dbReference>
<sequence>MAGCRDFACFIRPKPNVGSSAETAFFYVKKVGNFSKIGACKYVDPTYNIYRNDIFNGGERGVRIVRSGRADDR</sequence>
<dbReference type="EMBL" id="BORU01000003">
    <property type="protein sequence ID" value="GIO56709.1"/>
    <property type="molecule type" value="Genomic_DNA"/>
</dbReference>
<proteinExistence type="predicted"/>
<accession>A0ABQ4LJK4</accession>
<comment type="caution">
    <text evidence="1">The sequence shown here is derived from an EMBL/GenBank/DDBJ whole genome shotgun (WGS) entry which is preliminary data.</text>
</comment>